<keyword evidence="2" id="KW-1185">Reference proteome</keyword>
<protein>
    <recommendedName>
        <fullName evidence="3">THAP4-like heme-binding beta-barrel domain-containing protein</fullName>
    </recommendedName>
</protein>
<dbReference type="Proteomes" id="UP000569732">
    <property type="component" value="Unassembled WGS sequence"/>
</dbReference>
<name>A0A853I3J9_9GAMM</name>
<dbReference type="EMBL" id="JACCKB010000001">
    <property type="protein sequence ID" value="NYZ64531.1"/>
    <property type="molecule type" value="Genomic_DNA"/>
</dbReference>
<gene>
    <name evidence="1" type="ORF">H0A36_00835</name>
</gene>
<evidence type="ECO:0000313" key="2">
    <source>
        <dbReference type="Proteomes" id="UP000569732"/>
    </source>
</evidence>
<evidence type="ECO:0008006" key="3">
    <source>
        <dbReference type="Google" id="ProtNLM"/>
    </source>
</evidence>
<reference evidence="1 2" key="1">
    <citation type="submission" date="2020-07" db="EMBL/GenBank/DDBJ databases">
        <title>Endozoicomonas sp. nov., isolated from sediment.</title>
        <authorList>
            <person name="Gu T."/>
        </authorList>
    </citation>
    <scope>NUCLEOTIDE SEQUENCE [LARGE SCALE GENOMIC DNA]</scope>
    <source>
        <strain evidence="1 2">SM1973</strain>
    </source>
</reference>
<evidence type="ECO:0000313" key="1">
    <source>
        <dbReference type="EMBL" id="NYZ64531.1"/>
    </source>
</evidence>
<sequence>MELISVMPIHLKSNTLTAATIAFALSVSPIIKASECFNPSPHHQKSKDTFQPIESKKLTYSENKTLKSIFKHMDGRWTGTATGFFCMGTDKTPREKPDSYIIQEMEVDTNSSGDLVLSAQLLSETKETSRQENMRLFISSGILRVGQNSKSGDTSLDSAAKNKIVFTQKYRIPTRQGGKIKGSIAQEIIRTIHASRSSMTIEYNVYTQGVLSSKSVWKLRKK</sequence>
<dbReference type="RefSeq" id="WP_180566560.1">
    <property type="nucleotide sequence ID" value="NZ_JACCKB010000001.1"/>
</dbReference>
<dbReference type="AlphaFoldDB" id="A0A853I3J9"/>
<organism evidence="1 2">
    <name type="scientific">Spartinivicinus marinus</name>
    <dbReference type="NCBI Taxonomy" id="2994442"/>
    <lineage>
        <taxon>Bacteria</taxon>
        <taxon>Pseudomonadati</taxon>
        <taxon>Pseudomonadota</taxon>
        <taxon>Gammaproteobacteria</taxon>
        <taxon>Oceanospirillales</taxon>
        <taxon>Zooshikellaceae</taxon>
        <taxon>Spartinivicinus</taxon>
    </lineage>
</organism>
<proteinExistence type="predicted"/>
<comment type="caution">
    <text evidence="1">The sequence shown here is derived from an EMBL/GenBank/DDBJ whole genome shotgun (WGS) entry which is preliminary data.</text>
</comment>
<accession>A0A853I3J9</accession>